<evidence type="ECO:0000313" key="3">
    <source>
        <dbReference type="Proteomes" id="UP000027178"/>
    </source>
</evidence>
<evidence type="ECO:0000313" key="2">
    <source>
        <dbReference type="EMBL" id="KDN82238.1"/>
    </source>
</evidence>
<accession>A0A066YLB0</accession>
<comment type="caution">
    <text evidence="2">The sequence shown here is derived from an EMBL/GenBank/DDBJ whole genome shotgun (WGS) entry which is preliminary data.</text>
</comment>
<dbReference type="HOGENOM" id="CLU_540555_0_0_11"/>
<evidence type="ECO:0000256" key="1">
    <source>
        <dbReference type="SAM" id="MobiDB-lite"/>
    </source>
</evidence>
<dbReference type="Proteomes" id="UP000027178">
    <property type="component" value="Unassembled WGS sequence"/>
</dbReference>
<dbReference type="AlphaFoldDB" id="A0A066YLB0"/>
<gene>
    <name evidence="2" type="ORF">KCH_59470</name>
</gene>
<dbReference type="PATRIC" id="fig|1348663.4.peg.5753"/>
<feature type="region of interest" description="Disordered" evidence="1">
    <location>
        <begin position="1"/>
        <end position="58"/>
    </location>
</feature>
<feature type="region of interest" description="Disordered" evidence="1">
    <location>
        <begin position="114"/>
        <end position="133"/>
    </location>
</feature>
<proteinExistence type="predicted"/>
<sequence>MANLSPAPAQPAAAAPHAAAPHAAAPHAAAPHAAAPAAQHATTAQAGHATTGHATAQAGHAAAGHAAAGTSAAGAAGAGVGATATAGLLGGKALLITLAVLLAGAGAVTWSVSSGGGGGGGKDGSNGTAVGGGKALREPFDQAVQALAAAPGVRYQGDWNVEEYLNDVTVTPHGEKYGTSHLTGRTMESDTNSQDLLSIGGKDYSRWHASDLDLRLWTYDGLGDRTADGGSRLTQEMSLYETPADLAKRFSAALADRPRLPSAKAPETTDVNGVPALRADTTSGYLYVSRDAPYRFLRWEPPSAMNFHLPKDGQLSRAMEANSPLWETSSVDLSTVAPAEVGAMYDGLEKYAKDLRTARYGSLDFDKSGDSGVNCDAAGCHVRETVTAKILQGDTVVRKLSQVNVQLTVGKLSIDGRPAGSCSSGPQPLPVTGSGITGTLTCDDPSSAAVYQQVAAESQSRANAVGSNTYWDRAEDITIVALVLTASEVDQLLATVRQERSAAH</sequence>
<reference evidence="2 3" key="1">
    <citation type="submission" date="2014-05" db="EMBL/GenBank/DDBJ databases">
        <title>Draft Genome Sequence of Kitasatospora cheerisanensis KCTC 2395.</title>
        <authorList>
            <person name="Nam D.H."/>
        </authorList>
    </citation>
    <scope>NUCLEOTIDE SEQUENCE [LARGE SCALE GENOMIC DNA]</scope>
    <source>
        <strain evidence="2 3">KCTC 2395</strain>
    </source>
</reference>
<name>A0A066YLB0_9ACTN</name>
<protein>
    <submittedName>
        <fullName evidence="2">Uncharacterized protein</fullName>
    </submittedName>
</protein>
<dbReference type="EMBL" id="JNBY01000115">
    <property type="protein sequence ID" value="KDN82238.1"/>
    <property type="molecule type" value="Genomic_DNA"/>
</dbReference>
<dbReference type="eggNOG" id="COG1372">
    <property type="taxonomic scope" value="Bacteria"/>
</dbReference>
<organism evidence="2 3">
    <name type="scientific">Kitasatospora cheerisanensis KCTC 2395</name>
    <dbReference type="NCBI Taxonomy" id="1348663"/>
    <lineage>
        <taxon>Bacteria</taxon>
        <taxon>Bacillati</taxon>
        <taxon>Actinomycetota</taxon>
        <taxon>Actinomycetes</taxon>
        <taxon>Kitasatosporales</taxon>
        <taxon>Streptomycetaceae</taxon>
        <taxon>Kitasatospora</taxon>
    </lineage>
</organism>
<keyword evidence="3" id="KW-1185">Reference proteome</keyword>